<dbReference type="OrthoDB" id="460582at2"/>
<proteinExistence type="predicted"/>
<evidence type="ECO:0000313" key="1">
    <source>
        <dbReference type="EMBL" id="PYF00130.1"/>
    </source>
</evidence>
<keyword evidence="1" id="KW-0436">Ligase</keyword>
<dbReference type="GO" id="GO:0016874">
    <property type="term" value="F:ligase activity"/>
    <property type="evidence" value="ECO:0007669"/>
    <property type="project" value="UniProtKB-KW"/>
</dbReference>
<organism evidence="1 2">
    <name type="scientific">Rhodopseudomonas faecalis</name>
    <dbReference type="NCBI Taxonomy" id="99655"/>
    <lineage>
        <taxon>Bacteria</taxon>
        <taxon>Pseudomonadati</taxon>
        <taxon>Pseudomonadota</taxon>
        <taxon>Alphaproteobacteria</taxon>
        <taxon>Hyphomicrobiales</taxon>
        <taxon>Nitrobacteraceae</taxon>
        <taxon>Rhodopseudomonas</taxon>
    </lineage>
</organism>
<dbReference type="SUPFAM" id="SSF56059">
    <property type="entry name" value="Glutathione synthetase ATP-binding domain-like"/>
    <property type="match status" value="1"/>
</dbReference>
<evidence type="ECO:0000313" key="2">
    <source>
        <dbReference type="Proteomes" id="UP000248148"/>
    </source>
</evidence>
<dbReference type="EMBL" id="QJTI01000028">
    <property type="protein sequence ID" value="PYF00130.1"/>
    <property type="molecule type" value="Genomic_DNA"/>
</dbReference>
<gene>
    <name evidence="1" type="ORF">BJ122_12839</name>
</gene>
<dbReference type="RefSeq" id="WP_103011633.1">
    <property type="nucleotide sequence ID" value="NZ_QJTI01000028.1"/>
</dbReference>
<keyword evidence="2" id="KW-1185">Reference proteome</keyword>
<sequence length="417" mass="45327">MAPASSNLSEAAATMAAERIGFAKITKLAFDGVNLAPLLQELTRKIDNGTASAGDGMDLSLITQLLGDKATGLAIQDEVLAQHRLFRSPCATPTPRLRVLALAAAIDMGGNTPIEFLLQDTDIELTTLYVVPGTELPSPLPEHDVAIVIASDSEECRPALAEIDRLAANWPRPLLNAPAKIVGLDRDKLFRLLGGIEGLDIPATITVGRAQLLDVLLSNCSLPEVAAGTDFPVIIRPRGSHAGVGLAKIDDVFALGKYLTERQDQEFFVARYVDYASEDGLFRKYRVVIADGKPYACHMAIADQWNIWYLNAGMSESASKRLEESTFMQTFDIGFGRRHRSALTELSARVGLDYFIIDCAETKSGDLLIFEADNTAVVHNMDSPTLFPYKPPQMQKIFDAFAAMLTKRAAQHAEHAA</sequence>
<comment type="caution">
    <text evidence="1">The sequence shown here is derived from an EMBL/GenBank/DDBJ whole genome shotgun (WGS) entry which is preliminary data.</text>
</comment>
<protein>
    <submittedName>
        <fullName evidence="1">Glutathione synthase/RimK-type ligase-like ATP-grasp enzyme</fullName>
    </submittedName>
</protein>
<dbReference type="AlphaFoldDB" id="A0A318T8V8"/>
<reference evidence="1 2" key="1">
    <citation type="submission" date="2018-06" db="EMBL/GenBank/DDBJ databases">
        <title>Genomic Encyclopedia of Archaeal and Bacterial Type Strains, Phase II (KMG-II): from individual species to whole genera.</title>
        <authorList>
            <person name="Goeker M."/>
        </authorList>
    </citation>
    <scope>NUCLEOTIDE SEQUENCE [LARGE SCALE GENOMIC DNA]</scope>
    <source>
        <strain evidence="1 2">JCM 11668</strain>
    </source>
</reference>
<accession>A0A318T8V8</accession>
<dbReference type="Proteomes" id="UP000248148">
    <property type="component" value="Unassembled WGS sequence"/>
</dbReference>
<name>A0A318T8V8_9BRAD</name>